<dbReference type="GO" id="GO:0045727">
    <property type="term" value="P:positive regulation of translation"/>
    <property type="evidence" value="ECO:0007669"/>
    <property type="project" value="TreeGrafter"/>
</dbReference>
<evidence type="ECO:0000313" key="4">
    <source>
        <dbReference type="EMBL" id="KAA8494304.1"/>
    </source>
</evidence>
<accession>A0A5J4YUC5</accession>
<dbReference type="PROSITE" id="PS50084">
    <property type="entry name" value="KH_TYPE_1"/>
    <property type="match status" value="2"/>
</dbReference>
<dbReference type="Gene3D" id="3.30.1370.10">
    <property type="entry name" value="K Homology domain, type 1"/>
    <property type="match status" value="2"/>
</dbReference>
<dbReference type="PANTHER" id="PTHR10603:SF7">
    <property type="entry name" value="FRAGILE X MESSENGER RIBONUCLEOPROTEIN 1 HOMOLOG"/>
    <property type="match status" value="1"/>
</dbReference>
<dbReference type="InterPro" id="IPR004087">
    <property type="entry name" value="KH_dom"/>
</dbReference>
<comment type="caution">
    <text evidence="4">The sequence shown here is derived from an EMBL/GenBank/DDBJ whole genome shotgun (WGS) entry which is preliminary data.</text>
</comment>
<dbReference type="OrthoDB" id="424249at2759"/>
<gene>
    <name evidence="4" type="ORF">FVE85_4279</name>
</gene>
<dbReference type="GO" id="GO:0003730">
    <property type="term" value="F:mRNA 3'-UTR binding"/>
    <property type="evidence" value="ECO:0007669"/>
    <property type="project" value="TreeGrafter"/>
</dbReference>
<sequence length="525" mass="57950">MDLEWSGALTADADVRLEVLEPEERVYYEVDLLDVSSNEKTLLVRCLSPLGEAARAQWRSIKKDDGDCTSAGTSPQSLSRQASGGEESTDDSTDRKNYVTFEDDASKAESRSVDPDAPRAVWVPRSCVSFRKEPESHADYEARRLYQPRAGGDGSTVAGDAVLATETRFVFEPLEGDAVEVRCRETGTGPIGYREGYMNAIIDGFYHVTYPSGSDEMVELSRIRPAGFRIPADFCKQRVVVPDSVKQDVLDTSDTLVELKNSLGLAQIYLKKQVPSDQVVLELVGVRKAMANVAVAMDIHFQRVGSFARLTGLQRILNARLESAKIQRETACTLVFEVSSDMIGSCIGKNGTNLKAAQRIPGVIRIRVDDDLPRAIHRVEILATSNEAAEKARDMIDHVRVQIAVDADEIGLLIGKKGVHLREIEQRAGVSKFVLVDPPHAVGRDENPSIVSEDEPQLSSNKRPPQFLETVGPRKQVALAVQLFNMHRSYLSKQREMEENVRKLRERLALVGIHTIAEDAGAPIS</sequence>
<dbReference type="InterPro" id="IPR004088">
    <property type="entry name" value="KH_dom_type_1"/>
</dbReference>
<dbReference type="EMBL" id="VRMN01000005">
    <property type="protein sequence ID" value="KAA8494304.1"/>
    <property type="molecule type" value="Genomic_DNA"/>
</dbReference>
<feature type="compositionally biased region" description="Polar residues" evidence="2">
    <location>
        <begin position="70"/>
        <end position="82"/>
    </location>
</feature>
<feature type="domain" description="K Homology" evidence="3">
    <location>
        <begin position="397"/>
        <end position="489"/>
    </location>
</feature>
<name>A0A5J4YUC5_PORPP</name>
<dbReference type="Proteomes" id="UP000324585">
    <property type="component" value="Unassembled WGS sequence"/>
</dbReference>
<evidence type="ECO:0000256" key="1">
    <source>
        <dbReference type="PROSITE-ProRule" id="PRU00117"/>
    </source>
</evidence>
<dbReference type="GO" id="GO:0045182">
    <property type="term" value="F:translation regulator activity"/>
    <property type="evidence" value="ECO:0007669"/>
    <property type="project" value="TreeGrafter"/>
</dbReference>
<dbReference type="GO" id="GO:0043488">
    <property type="term" value="P:regulation of mRNA stability"/>
    <property type="evidence" value="ECO:0007669"/>
    <property type="project" value="TreeGrafter"/>
</dbReference>
<protein>
    <submittedName>
        <fullName evidence="4">Fragile X mental retardation syndrome-related protein 1-like B</fullName>
    </submittedName>
</protein>
<dbReference type="InterPro" id="IPR040148">
    <property type="entry name" value="FMR1"/>
</dbReference>
<reference evidence="5" key="1">
    <citation type="journal article" date="2019" name="Nat. Commun.">
        <title>Expansion of phycobilisome linker gene families in mesophilic red algae.</title>
        <authorList>
            <person name="Lee J."/>
            <person name="Kim D."/>
            <person name="Bhattacharya D."/>
            <person name="Yoon H.S."/>
        </authorList>
    </citation>
    <scope>NUCLEOTIDE SEQUENCE [LARGE SCALE GENOMIC DNA]</scope>
    <source>
        <strain evidence="5">CCMP 1328</strain>
    </source>
</reference>
<dbReference type="Pfam" id="PF00013">
    <property type="entry name" value="KH_1"/>
    <property type="match status" value="2"/>
</dbReference>
<dbReference type="OMA" id="SHADYEA"/>
<dbReference type="SUPFAM" id="SSF54791">
    <property type="entry name" value="Eukaryotic type KH-domain (KH-domain type I)"/>
    <property type="match status" value="1"/>
</dbReference>
<evidence type="ECO:0000313" key="5">
    <source>
        <dbReference type="Proteomes" id="UP000324585"/>
    </source>
</evidence>
<dbReference type="GO" id="GO:0051028">
    <property type="term" value="P:mRNA transport"/>
    <property type="evidence" value="ECO:0007669"/>
    <property type="project" value="TreeGrafter"/>
</dbReference>
<feature type="compositionally biased region" description="Basic and acidic residues" evidence="2">
    <location>
        <begin position="104"/>
        <end position="115"/>
    </location>
</feature>
<dbReference type="CDD" id="cd22426">
    <property type="entry name" value="KH_I_FMR1_FXR_rpt2"/>
    <property type="match status" value="1"/>
</dbReference>
<feature type="domain" description="K Homology" evidence="3">
    <location>
        <begin position="330"/>
        <end position="396"/>
    </location>
</feature>
<dbReference type="SMART" id="SM00322">
    <property type="entry name" value="KH"/>
    <property type="match status" value="2"/>
</dbReference>
<evidence type="ECO:0000259" key="3">
    <source>
        <dbReference type="SMART" id="SM00322"/>
    </source>
</evidence>
<proteinExistence type="predicted"/>
<keyword evidence="1" id="KW-0694">RNA-binding</keyword>
<evidence type="ECO:0000256" key="2">
    <source>
        <dbReference type="SAM" id="MobiDB-lite"/>
    </source>
</evidence>
<feature type="region of interest" description="Disordered" evidence="2">
    <location>
        <begin position="61"/>
        <end position="115"/>
    </location>
</feature>
<dbReference type="PANTHER" id="PTHR10603">
    <property type="entry name" value="FRAGILE X MENTAL RETARDATION SYNDROME-RELATED PROTEIN"/>
    <property type="match status" value="1"/>
</dbReference>
<dbReference type="AlphaFoldDB" id="A0A5J4YUC5"/>
<dbReference type="GO" id="GO:0005634">
    <property type="term" value="C:nucleus"/>
    <property type="evidence" value="ECO:0007669"/>
    <property type="project" value="TreeGrafter"/>
</dbReference>
<keyword evidence="5" id="KW-1185">Reference proteome</keyword>
<organism evidence="4 5">
    <name type="scientific">Porphyridium purpureum</name>
    <name type="common">Red alga</name>
    <name type="synonym">Porphyridium cruentum</name>
    <dbReference type="NCBI Taxonomy" id="35688"/>
    <lineage>
        <taxon>Eukaryota</taxon>
        <taxon>Rhodophyta</taxon>
        <taxon>Bangiophyceae</taxon>
        <taxon>Porphyridiales</taxon>
        <taxon>Porphyridiaceae</taxon>
        <taxon>Porphyridium</taxon>
    </lineage>
</organism>
<dbReference type="InterPro" id="IPR036612">
    <property type="entry name" value="KH_dom_type_1_sf"/>
</dbReference>
<dbReference type="GO" id="GO:0048513">
    <property type="term" value="P:animal organ development"/>
    <property type="evidence" value="ECO:0007669"/>
    <property type="project" value="TreeGrafter"/>
</dbReference>
<feature type="region of interest" description="Disordered" evidence="2">
    <location>
        <begin position="444"/>
        <end position="467"/>
    </location>
</feature>
<dbReference type="GO" id="GO:0010494">
    <property type="term" value="C:cytoplasmic stress granule"/>
    <property type="evidence" value="ECO:0007669"/>
    <property type="project" value="TreeGrafter"/>
</dbReference>